<sequence length="499" mass="51949">MALSLALLTGCSGGGSEKAGEGSAGKAEETSGGGATAAAGPAYEGPELPGFAREAAWSLASDGDQGPGALDLDGTLLFAKDARGAYLPDLHDDDAFLDPDAWDSGYAKRTPQGPNRVLYLSETPQRLTLEFRDAKTGKVRGTLKATTDSVTLTTWRDGTPALAVGRSETAGSDGLTAERTTSKVTLYDAEGHELGRTVVPRAETDTGTDTDTGLYYAAALTGGHRVEAAGDTLRLVPVGDGTARTVPCTEEGATCEFSPETGLLTGARATAAPVLDGRYYAGFENANVSGSDMVRVTLNDLTTGKKIWSSADAEIPPGVELYDDGEPGTEPTPASETLSLLDVSDGEVLLAWMSSRSTSDIWIHARYDLESGELTDSFEATEAVLYAPSGDLAAEDRPRDGAFTGTTVWQLPGGKELWAQKQGSGENPLDPVRFTADGKVLYGLTITPGSSEKGLAVDPRTREVLAKDLPTDHVPVVDDSSGYGFLTTGAGFFAFAPAS</sequence>
<proteinExistence type="predicted"/>
<reference evidence="2 3" key="2">
    <citation type="journal article" date="2023" name="ChemBioChem">
        <title>Acyltransferase Domain Exchange between Two Independent Type I Polyketide Synthases in the Same Producer Strain of Macrolide Antibiotics.</title>
        <authorList>
            <person name="Kudo F."/>
            <person name="Kishikawa K."/>
            <person name="Tsuboi K."/>
            <person name="Kido T."/>
            <person name="Usui T."/>
            <person name="Hashimoto J."/>
            <person name="Shin-Ya K."/>
            <person name="Miyanaga A."/>
            <person name="Eguchi T."/>
        </authorList>
    </citation>
    <scope>NUCLEOTIDE SEQUENCE [LARGE SCALE GENOMIC DNA]</scope>
    <source>
        <strain evidence="2 3">A-8890</strain>
    </source>
</reference>
<evidence type="ECO:0000256" key="1">
    <source>
        <dbReference type="SAM" id="MobiDB-lite"/>
    </source>
</evidence>
<protein>
    <recommendedName>
        <fullName evidence="4">Lipoprotein</fullName>
    </recommendedName>
</protein>
<organism evidence="2 3">
    <name type="scientific">Streptomyces graminofaciens</name>
    <dbReference type="NCBI Taxonomy" id="68212"/>
    <lineage>
        <taxon>Bacteria</taxon>
        <taxon>Bacillati</taxon>
        <taxon>Actinomycetota</taxon>
        <taxon>Actinomycetes</taxon>
        <taxon>Kitasatosporales</taxon>
        <taxon>Streptomycetaceae</taxon>
        <taxon>Streptomyces</taxon>
    </lineage>
</organism>
<gene>
    <name evidence="2" type="ORF">SGFS_064960</name>
</gene>
<evidence type="ECO:0008006" key="4">
    <source>
        <dbReference type="Google" id="ProtNLM"/>
    </source>
</evidence>
<dbReference type="Proteomes" id="UP001321542">
    <property type="component" value="Chromosome"/>
</dbReference>
<dbReference type="EMBL" id="AP018448">
    <property type="protein sequence ID" value="BBC35202.1"/>
    <property type="molecule type" value="Genomic_DNA"/>
</dbReference>
<feature type="compositionally biased region" description="Low complexity" evidence="1">
    <location>
        <begin position="36"/>
        <end position="47"/>
    </location>
</feature>
<dbReference type="InterPro" id="IPR011047">
    <property type="entry name" value="Quinoprotein_ADH-like_sf"/>
</dbReference>
<name>A0ABN5VP05_9ACTN</name>
<dbReference type="SUPFAM" id="SSF50998">
    <property type="entry name" value="Quinoprotein alcohol dehydrogenase-like"/>
    <property type="match status" value="1"/>
</dbReference>
<reference evidence="2 3" key="1">
    <citation type="journal article" date="2010" name="ChemBioChem">
        <title>Cloning and characterization of the biosynthetic gene cluster of 16-membered macrolide antibiotic FD-891: involvement of a dual functional cytochrome P450 monooxygenase catalyzing epoxidation and hydroxylation.</title>
        <authorList>
            <person name="Kudo F."/>
            <person name="Motegi A."/>
            <person name="Mizoue K."/>
            <person name="Eguchi T."/>
        </authorList>
    </citation>
    <scope>NUCLEOTIDE SEQUENCE [LARGE SCALE GENOMIC DNA]</scope>
    <source>
        <strain evidence="2 3">A-8890</strain>
    </source>
</reference>
<evidence type="ECO:0000313" key="3">
    <source>
        <dbReference type="Proteomes" id="UP001321542"/>
    </source>
</evidence>
<accession>A0ABN5VP05</accession>
<feature type="region of interest" description="Disordered" evidence="1">
    <location>
        <begin position="9"/>
        <end position="47"/>
    </location>
</feature>
<keyword evidence="3" id="KW-1185">Reference proteome</keyword>
<evidence type="ECO:0000313" key="2">
    <source>
        <dbReference type="EMBL" id="BBC35202.1"/>
    </source>
</evidence>